<dbReference type="Gene3D" id="3.40.50.11590">
    <property type="match status" value="1"/>
</dbReference>
<dbReference type="EMBL" id="UINC01000074">
    <property type="protein sequence ID" value="SUZ48559.1"/>
    <property type="molecule type" value="Genomic_DNA"/>
</dbReference>
<dbReference type="AlphaFoldDB" id="A0A381N262"/>
<proteinExistence type="predicted"/>
<feature type="non-terminal residue" evidence="3">
    <location>
        <position position="1"/>
    </location>
</feature>
<evidence type="ECO:0000259" key="1">
    <source>
        <dbReference type="Pfam" id="PF04016"/>
    </source>
</evidence>
<gene>
    <name evidence="3" type="ORF">METZ01_LOCUS1413</name>
</gene>
<feature type="domain" description="DUF4213" evidence="2">
    <location>
        <begin position="62"/>
        <end position="124"/>
    </location>
</feature>
<reference evidence="3" key="1">
    <citation type="submission" date="2018-05" db="EMBL/GenBank/DDBJ databases">
        <authorList>
            <person name="Lanie J.A."/>
            <person name="Ng W.-L."/>
            <person name="Kazmierczak K.M."/>
            <person name="Andrzejewski T.M."/>
            <person name="Davidsen T.M."/>
            <person name="Wayne K.J."/>
            <person name="Tettelin H."/>
            <person name="Glass J.I."/>
            <person name="Rusch D."/>
            <person name="Podicherti R."/>
            <person name="Tsui H.-C.T."/>
            <person name="Winkler M.E."/>
        </authorList>
    </citation>
    <scope>NUCLEOTIDE SEQUENCE</scope>
</reference>
<dbReference type="Pfam" id="PF13938">
    <property type="entry name" value="DUF4213"/>
    <property type="match status" value="1"/>
</dbReference>
<dbReference type="SUPFAM" id="SSF159713">
    <property type="entry name" value="Dhaf3308-like"/>
    <property type="match status" value="1"/>
</dbReference>
<sequence>VHDAEEHIESIESHLSFMTTTIANDYLQLVTTISEQMDIPRIKSIHFAQLGADPKKSSKFGAMLLSDGTTGMTYTGLDNALLDLQEPNRTKDIPGQSPLQIAQLYSGEFGWQRSLGMAAINAISQFVLKQSRCRLPSMTKTVSELALECGDRVGMVGYFPPLVEQVRSEGASLTVVELDEYWLSESNGVLVTLDPEHLRECNKVVCTGTMLVNQTLDSVLQYCQNATKILMVGPTVGCLPEPLFDRGLTMLGSNRVVDPKLFLELWSTRQRWRDATERYSLSMEAGYPGIDTLLSRANSRREQS</sequence>
<organism evidence="3">
    <name type="scientific">marine metagenome</name>
    <dbReference type="NCBI Taxonomy" id="408172"/>
    <lineage>
        <taxon>unclassified sequences</taxon>
        <taxon>metagenomes</taxon>
        <taxon>ecological metagenomes</taxon>
    </lineage>
</organism>
<evidence type="ECO:0000313" key="3">
    <source>
        <dbReference type="EMBL" id="SUZ48559.1"/>
    </source>
</evidence>
<protein>
    <submittedName>
        <fullName evidence="3">Uncharacterized protein</fullName>
    </submittedName>
</protein>
<accession>A0A381N262</accession>
<dbReference type="InterPro" id="IPR025251">
    <property type="entry name" value="DUF4213"/>
</dbReference>
<dbReference type="Pfam" id="PF04016">
    <property type="entry name" value="DUF364"/>
    <property type="match status" value="1"/>
</dbReference>
<evidence type="ECO:0000259" key="2">
    <source>
        <dbReference type="Pfam" id="PF13938"/>
    </source>
</evidence>
<name>A0A381N262_9ZZZZ</name>
<dbReference type="InterPro" id="IPR007161">
    <property type="entry name" value="DUF364"/>
</dbReference>
<feature type="domain" description="Putative heavy-metal chelation" evidence="1">
    <location>
        <begin position="146"/>
        <end position="264"/>
    </location>
</feature>